<organism evidence="1 2">
    <name type="scientific">Frankia nepalensis</name>
    <dbReference type="NCBI Taxonomy" id="1836974"/>
    <lineage>
        <taxon>Bacteria</taxon>
        <taxon>Bacillati</taxon>
        <taxon>Actinomycetota</taxon>
        <taxon>Actinomycetes</taxon>
        <taxon>Frankiales</taxon>
        <taxon>Frankiaceae</taxon>
        <taxon>Frankia</taxon>
    </lineage>
</organism>
<reference evidence="1" key="1">
    <citation type="submission" date="2020-12" db="EMBL/GenBank/DDBJ databases">
        <title>Genomic characterization of non-nitrogen-fixing Frankia strains.</title>
        <authorList>
            <person name="Carlos-Shanley C."/>
            <person name="Guerra T."/>
            <person name="Hahn D."/>
        </authorList>
    </citation>
    <scope>NUCLEOTIDE SEQUENCE</scope>
    <source>
        <strain evidence="1">CN6</strain>
    </source>
</reference>
<name>A0A937REC2_9ACTN</name>
<sequence>MAATVKAGSRLTSQVCETQVIVVRPGGGSLELGCGGAPLIAHSEAPAPDLAADPALLGGSQLGKRFVLDGEDSLELLVTRSGRGTLTANGVPLVEKQAARLPSSD</sequence>
<dbReference type="AlphaFoldDB" id="A0A937REC2"/>
<dbReference type="RefSeq" id="WP_203003761.1">
    <property type="nucleotide sequence ID" value="NZ_JADWYU010000152.1"/>
</dbReference>
<dbReference type="EMBL" id="JAEACQ010000159">
    <property type="protein sequence ID" value="MBL7627304.1"/>
    <property type="molecule type" value="Genomic_DNA"/>
</dbReference>
<proteinExistence type="predicted"/>
<evidence type="ECO:0000313" key="2">
    <source>
        <dbReference type="Proteomes" id="UP000604475"/>
    </source>
</evidence>
<evidence type="ECO:0000313" key="1">
    <source>
        <dbReference type="EMBL" id="MBL7627304.1"/>
    </source>
</evidence>
<accession>A0A937REC2</accession>
<keyword evidence="2" id="KW-1185">Reference proteome</keyword>
<gene>
    <name evidence="1" type="ORF">I7412_09020</name>
</gene>
<protein>
    <submittedName>
        <fullName evidence="1">Uncharacterized protein</fullName>
    </submittedName>
</protein>
<dbReference type="Proteomes" id="UP000604475">
    <property type="component" value="Unassembled WGS sequence"/>
</dbReference>
<comment type="caution">
    <text evidence="1">The sequence shown here is derived from an EMBL/GenBank/DDBJ whole genome shotgun (WGS) entry which is preliminary data.</text>
</comment>